<feature type="region of interest" description="Disordered" evidence="1">
    <location>
        <begin position="122"/>
        <end position="142"/>
    </location>
</feature>
<dbReference type="EMBL" id="JAKOGI010001019">
    <property type="protein sequence ID" value="KAJ8428356.1"/>
    <property type="molecule type" value="Genomic_DNA"/>
</dbReference>
<evidence type="ECO:0000313" key="2">
    <source>
        <dbReference type="EMBL" id="KAJ8428356.1"/>
    </source>
</evidence>
<evidence type="ECO:0000256" key="1">
    <source>
        <dbReference type="SAM" id="MobiDB-lite"/>
    </source>
</evidence>
<dbReference type="OrthoDB" id="1001981at2759"/>
<dbReference type="AlphaFoldDB" id="A0A9Q1GZQ5"/>
<gene>
    <name evidence="2" type="ORF">Cgig2_002769</name>
</gene>
<name>A0A9Q1GZQ5_9CARY</name>
<dbReference type="Proteomes" id="UP001153076">
    <property type="component" value="Unassembled WGS sequence"/>
</dbReference>
<reference evidence="2" key="1">
    <citation type="submission" date="2022-04" db="EMBL/GenBank/DDBJ databases">
        <title>Carnegiea gigantea Genome sequencing and assembly v2.</title>
        <authorList>
            <person name="Copetti D."/>
            <person name="Sanderson M.J."/>
            <person name="Burquez A."/>
            <person name="Wojciechowski M.F."/>
        </authorList>
    </citation>
    <scope>NUCLEOTIDE SEQUENCE</scope>
    <source>
        <strain evidence="2">SGP5-SGP5p</strain>
        <tissue evidence="2">Aerial part</tissue>
    </source>
</reference>
<evidence type="ECO:0000313" key="3">
    <source>
        <dbReference type="Proteomes" id="UP001153076"/>
    </source>
</evidence>
<sequence>MKMKLTYKRNWMLIYTMAWPGNIMLDIIMEDVHATLALPIEEKVEARKNRDIESRDNAWPDNRMLPITEEDPWHTSHKTDTPNSLKCGGECGILKEQGHKSGDDGLTNSMKRRLRRRIQKRLRSKEKQGPMVSHSKHQTTDVVEQRNNLTRGIGKHGIRKACARRAFCINSWPSASPSTTMARIILEITKEDVCATLALAMGPLEVHVASTYKLKNKYTRLLELWRRWWNLGRAGTPKVGMMVE</sequence>
<accession>A0A9Q1GZQ5</accession>
<comment type="caution">
    <text evidence="2">The sequence shown here is derived from an EMBL/GenBank/DDBJ whole genome shotgun (WGS) entry which is preliminary data.</text>
</comment>
<organism evidence="2 3">
    <name type="scientific">Carnegiea gigantea</name>
    <dbReference type="NCBI Taxonomy" id="171969"/>
    <lineage>
        <taxon>Eukaryota</taxon>
        <taxon>Viridiplantae</taxon>
        <taxon>Streptophyta</taxon>
        <taxon>Embryophyta</taxon>
        <taxon>Tracheophyta</taxon>
        <taxon>Spermatophyta</taxon>
        <taxon>Magnoliopsida</taxon>
        <taxon>eudicotyledons</taxon>
        <taxon>Gunneridae</taxon>
        <taxon>Pentapetalae</taxon>
        <taxon>Caryophyllales</taxon>
        <taxon>Cactineae</taxon>
        <taxon>Cactaceae</taxon>
        <taxon>Cactoideae</taxon>
        <taxon>Echinocereeae</taxon>
        <taxon>Carnegiea</taxon>
    </lineage>
</organism>
<proteinExistence type="predicted"/>
<feature type="region of interest" description="Disordered" evidence="1">
    <location>
        <begin position="57"/>
        <end position="82"/>
    </location>
</feature>
<feature type="compositionally biased region" description="Basic and acidic residues" evidence="1">
    <location>
        <begin position="71"/>
        <end position="80"/>
    </location>
</feature>
<keyword evidence="3" id="KW-1185">Reference proteome</keyword>
<protein>
    <submittedName>
        <fullName evidence="2">Uncharacterized protein</fullName>
    </submittedName>
</protein>